<comment type="subcellular location">
    <subcellularLocation>
        <location evidence="1">Cell membrane</location>
        <topology evidence="1">Multi-pass membrane protein</topology>
    </subcellularLocation>
</comment>
<sequence length="411" mass="45396">MKILLTLKNKTISRLWSAMTLASIGAEIYAFAIVWIATERFGSQAGYLISLQAAVMIIAALTAGMITEGFSSKSMMLLSDLVRFIVTLLPFISWLLTGSLPTSLLIAAIVVTSYFRPVFDPAMMSVLPGISTDRSLLQATNGLFDIVRRIARVAGPTIAAYLFTKMPIYNFFAFNAATYLVSAIFILSVSRELNHIHANQPRAIHHGSFISRNIAITKAGFKALNQKSAINYHLIAYAICNSGWYISLVVGLALKVRQDFPDKSEYFGYILGIYGLFNVLSNLVVSEVRISKPIRAMSIGRFLSGCALFCMAFSNSIGMMMLFAAIASIGAPITQIPLATLMQTHFQKQDIDKVFRCRLFYEQLFILLVLLIAPKLIEIFSLHAVMVGSSLPYIILGALGFFITREMLSEK</sequence>
<evidence type="ECO:0000256" key="6">
    <source>
        <dbReference type="ARBA" id="ARBA00023136"/>
    </source>
</evidence>
<dbReference type="RefSeq" id="WP_319931013.1">
    <property type="nucleotide sequence ID" value="NZ_VCDN01000060.1"/>
</dbReference>
<feature type="transmembrane region" description="Helical" evidence="7">
    <location>
        <begin position="320"/>
        <end position="338"/>
    </location>
</feature>
<feature type="transmembrane region" description="Helical" evidence="7">
    <location>
        <begin position="383"/>
        <end position="403"/>
    </location>
</feature>
<feature type="transmembrane region" description="Helical" evidence="7">
    <location>
        <begin position="266"/>
        <end position="285"/>
    </location>
</feature>
<comment type="caution">
    <text evidence="8">The sequence shown here is derived from an EMBL/GenBank/DDBJ whole genome shotgun (WGS) entry which is preliminary data.</text>
</comment>
<dbReference type="Pfam" id="PF07690">
    <property type="entry name" value="MFS_1"/>
    <property type="match status" value="1"/>
</dbReference>
<evidence type="ECO:0000313" key="9">
    <source>
        <dbReference type="Proteomes" id="UP001271890"/>
    </source>
</evidence>
<evidence type="ECO:0000256" key="5">
    <source>
        <dbReference type="ARBA" id="ARBA00022989"/>
    </source>
</evidence>
<keyword evidence="5 7" id="KW-1133">Transmembrane helix</keyword>
<keyword evidence="6 7" id="KW-0472">Membrane</keyword>
<evidence type="ECO:0000313" key="8">
    <source>
        <dbReference type="EMBL" id="MDX7988608.1"/>
    </source>
</evidence>
<feature type="transmembrane region" description="Helical" evidence="7">
    <location>
        <begin position="234"/>
        <end position="254"/>
    </location>
</feature>
<evidence type="ECO:0000256" key="3">
    <source>
        <dbReference type="ARBA" id="ARBA00022475"/>
    </source>
</evidence>
<feature type="transmembrane region" description="Helical" evidence="7">
    <location>
        <begin position="168"/>
        <end position="189"/>
    </location>
</feature>
<dbReference type="InterPro" id="IPR011701">
    <property type="entry name" value="MFS"/>
</dbReference>
<evidence type="ECO:0000256" key="4">
    <source>
        <dbReference type="ARBA" id="ARBA00022692"/>
    </source>
</evidence>
<keyword evidence="2" id="KW-0813">Transport</keyword>
<name>A0ABU4SCT0_9GAMM</name>
<dbReference type="PANTHER" id="PTHR43266">
    <property type="entry name" value="MACROLIDE-EFFLUX PROTEIN"/>
    <property type="match status" value="1"/>
</dbReference>
<keyword evidence="4 7" id="KW-0812">Transmembrane</keyword>
<feature type="transmembrane region" description="Helical" evidence="7">
    <location>
        <begin position="359"/>
        <end position="377"/>
    </location>
</feature>
<proteinExistence type="predicted"/>
<keyword evidence="3" id="KW-1003">Cell membrane</keyword>
<dbReference type="Proteomes" id="UP001271890">
    <property type="component" value="Unassembled WGS sequence"/>
</dbReference>
<evidence type="ECO:0000256" key="1">
    <source>
        <dbReference type="ARBA" id="ARBA00004651"/>
    </source>
</evidence>
<feature type="transmembrane region" description="Helical" evidence="7">
    <location>
        <begin position="49"/>
        <end position="70"/>
    </location>
</feature>
<keyword evidence="9" id="KW-1185">Reference proteome</keyword>
<dbReference type="InterPro" id="IPR036259">
    <property type="entry name" value="MFS_trans_sf"/>
</dbReference>
<protein>
    <submittedName>
        <fullName evidence="8">MFS transporter</fullName>
    </submittedName>
</protein>
<feature type="transmembrane region" description="Helical" evidence="7">
    <location>
        <begin position="82"/>
        <end position="115"/>
    </location>
</feature>
<gene>
    <name evidence="8" type="ORF">FE392_14915</name>
</gene>
<evidence type="ECO:0000256" key="7">
    <source>
        <dbReference type="SAM" id="Phobius"/>
    </source>
</evidence>
<dbReference type="Gene3D" id="1.20.1250.20">
    <property type="entry name" value="MFS general substrate transporter like domains"/>
    <property type="match status" value="2"/>
</dbReference>
<dbReference type="CDD" id="cd06173">
    <property type="entry name" value="MFS_MefA_like"/>
    <property type="match status" value="1"/>
</dbReference>
<evidence type="ECO:0000256" key="2">
    <source>
        <dbReference type="ARBA" id="ARBA00022448"/>
    </source>
</evidence>
<dbReference type="PANTHER" id="PTHR43266:SF2">
    <property type="entry name" value="MAJOR FACILITATOR SUPERFAMILY (MFS) PROFILE DOMAIN-CONTAINING PROTEIN"/>
    <property type="match status" value="1"/>
</dbReference>
<dbReference type="SUPFAM" id="SSF103473">
    <property type="entry name" value="MFS general substrate transporter"/>
    <property type="match status" value="1"/>
</dbReference>
<dbReference type="EMBL" id="VCDN01000060">
    <property type="protein sequence ID" value="MDX7988608.1"/>
    <property type="molecule type" value="Genomic_DNA"/>
</dbReference>
<accession>A0ABU4SCT0</accession>
<organism evidence="8 9">
    <name type="scientific">Xenorhabdus santafensis</name>
    <dbReference type="NCBI Taxonomy" id="2582833"/>
    <lineage>
        <taxon>Bacteria</taxon>
        <taxon>Pseudomonadati</taxon>
        <taxon>Pseudomonadota</taxon>
        <taxon>Gammaproteobacteria</taxon>
        <taxon>Enterobacterales</taxon>
        <taxon>Morganellaceae</taxon>
        <taxon>Xenorhabdus</taxon>
    </lineage>
</organism>
<reference evidence="9" key="1">
    <citation type="journal article" date="2024" name="Toxins">
        <title>Genome Sequence Analysis of Native Xenorhabdus Strains Isolated from Entomopathogenic Nematodes in Argentina.</title>
        <authorList>
            <person name="Palma L."/>
            <person name="Frizzo L."/>
            <person name="Kaiser S."/>
            <person name="Berry C."/>
            <person name="Caballero P."/>
            <person name="Bode H.B."/>
            <person name="Del Valle E.E."/>
        </authorList>
    </citation>
    <scope>NUCLEOTIDE SEQUENCE [LARGE SCALE GENOMIC DNA]</scope>
    <source>
        <strain evidence="9">12</strain>
    </source>
</reference>
<feature type="transmembrane region" description="Helical" evidence="7">
    <location>
        <begin position="12"/>
        <end position="37"/>
    </location>
</feature>